<accession>A0A8S5PNI5</accession>
<proteinExistence type="predicted"/>
<sequence>MALTYGFYNSKNGDRKYDAVAMSRMFDGVLRDGVISAYGKTFAVTVNSGNKINVDTGRAWFDHTWTLNDSIMVLDCGTAEVLQDRYDAVILEVNEDTTARCNSIQIIHGSPSTSPVKPALTKTEHVHQYPLAYILRKAGSTAISQQYIENAVGTSACPLATGVLTQMSTDQIVAQWGAEFSEWFYDQRETLTTDVAGKLNARIDKLKTYSFTLKANGWSSTAPYSQTVMVSNVTADTNMGPMYFEPTGTQSKDEALQNALELLSYGETGNGFVKIYCYDAKPSIDITVLADGRI</sequence>
<protein>
    <submittedName>
        <fullName evidence="1">Receptor Binding Protein</fullName>
    </submittedName>
</protein>
<reference evidence="1" key="1">
    <citation type="journal article" date="2021" name="Proc. Natl. Acad. Sci. U.S.A.">
        <title>A Catalog of Tens of Thousands of Viruses from Human Metagenomes Reveals Hidden Associations with Chronic Diseases.</title>
        <authorList>
            <person name="Tisza M.J."/>
            <person name="Buck C.B."/>
        </authorList>
    </citation>
    <scope>NUCLEOTIDE SEQUENCE</scope>
    <source>
        <strain evidence="1">CtH9Q22</strain>
    </source>
</reference>
<evidence type="ECO:0000313" key="1">
    <source>
        <dbReference type="EMBL" id="DAE08051.1"/>
    </source>
</evidence>
<keyword evidence="1" id="KW-0675">Receptor</keyword>
<dbReference type="EMBL" id="BK015462">
    <property type="protein sequence ID" value="DAE08051.1"/>
    <property type="molecule type" value="Genomic_DNA"/>
</dbReference>
<organism evidence="1">
    <name type="scientific">Siphoviridae sp. ctH9Q22</name>
    <dbReference type="NCBI Taxonomy" id="2825420"/>
    <lineage>
        <taxon>Viruses</taxon>
        <taxon>Duplodnaviria</taxon>
        <taxon>Heunggongvirae</taxon>
        <taxon>Uroviricota</taxon>
        <taxon>Caudoviricetes</taxon>
    </lineage>
</organism>
<name>A0A8S5PNI5_9CAUD</name>